<evidence type="ECO:0000256" key="2">
    <source>
        <dbReference type="ARBA" id="ARBA00004141"/>
    </source>
</evidence>
<dbReference type="GO" id="GO:0004553">
    <property type="term" value="F:hydrolase activity, hydrolyzing O-glycosyl compounds"/>
    <property type="evidence" value="ECO:0007669"/>
    <property type="project" value="InterPro"/>
</dbReference>
<dbReference type="Pfam" id="PF02793">
    <property type="entry name" value="HRM"/>
    <property type="match status" value="1"/>
</dbReference>
<comment type="similarity">
    <text evidence="3">Belongs to the glycosyl hydrolase 13 family. GlgB subfamily.</text>
</comment>
<comment type="similarity">
    <text evidence="4">Belongs to the peptidase M17 family.</text>
</comment>
<evidence type="ECO:0000256" key="8">
    <source>
        <dbReference type="ARBA" id="ARBA00022438"/>
    </source>
</evidence>
<dbReference type="SMART" id="SM00642">
    <property type="entry name" value="Aamy"/>
    <property type="match status" value="1"/>
</dbReference>
<dbReference type="PRINTS" id="PR00249">
    <property type="entry name" value="GPCRSECRETIN"/>
</dbReference>
<dbReference type="Gene3D" id="3.10.440.10">
    <property type="match status" value="1"/>
</dbReference>
<protein>
    <recommendedName>
        <fullName evidence="7">Cytosol aminopeptidase</fullName>
        <ecNumber evidence="6">2.4.1.18</ecNumber>
        <ecNumber evidence="21">3.4.13.23</ecNumber>
    </recommendedName>
    <alternativeName>
        <fullName evidence="27">60S ribosomal protein L31</fullName>
    </alternativeName>
    <alternativeName>
        <fullName evidence="24">Cysteinylglycine-S-conjugate dipeptidase</fullName>
    </alternativeName>
    <alternativeName>
        <fullName evidence="26">Large ribosomal subunit protein eL31</fullName>
    </alternativeName>
    <alternativeName>
        <fullName evidence="25">Leucine aminopeptidase 3</fullName>
    </alternativeName>
    <alternativeName>
        <fullName evidence="23">Proline aminopeptidase</fullName>
    </alternativeName>
    <alternativeName>
        <fullName evidence="22">Prolyl aminopeptidase</fullName>
    </alternativeName>
</protein>
<dbReference type="PROSITE" id="PS00631">
    <property type="entry name" value="CYTOSOL_AP"/>
    <property type="match status" value="1"/>
</dbReference>
<keyword evidence="13" id="KW-0689">Ribosomal protein</keyword>
<reference evidence="35 36" key="1">
    <citation type="journal article" date="2014" name="Nat. Genet.">
        <title>Genome and transcriptome of the porcine whipworm Trichuris suis.</title>
        <authorList>
            <person name="Jex A.R."/>
            <person name="Nejsum P."/>
            <person name="Schwarz E.M."/>
            <person name="Hu L."/>
            <person name="Young N.D."/>
            <person name="Hall R.S."/>
            <person name="Korhonen P.K."/>
            <person name="Liao S."/>
            <person name="Thamsborg S."/>
            <person name="Xia J."/>
            <person name="Xu P."/>
            <person name="Wang S."/>
            <person name="Scheerlinck J.P."/>
            <person name="Hofmann A."/>
            <person name="Sternberg P.W."/>
            <person name="Wang J."/>
            <person name="Gasser R.B."/>
        </authorList>
    </citation>
    <scope>NUCLEOTIDE SEQUENCE [LARGE SCALE GENOMIC DNA]</scope>
    <source>
        <strain evidence="35">DCEP-RM93M</strain>
    </source>
</reference>
<comment type="similarity">
    <text evidence="5">Belongs to the eukaryotic ribosomal protein eL31 family.</text>
</comment>
<dbReference type="Gene3D" id="1.20.1070.10">
    <property type="entry name" value="Rhodopsin 7-helix transmembrane proteins"/>
    <property type="match status" value="1"/>
</dbReference>
<dbReference type="CDD" id="cd11321">
    <property type="entry name" value="AmyAc_bac_euk_BE"/>
    <property type="match status" value="1"/>
</dbReference>
<dbReference type="InterPro" id="IPR000054">
    <property type="entry name" value="Ribosomal_eL31"/>
</dbReference>
<dbReference type="Gene3D" id="2.60.40.10">
    <property type="entry name" value="Immunoglobulins"/>
    <property type="match status" value="1"/>
</dbReference>
<dbReference type="InterPro" id="IPR036445">
    <property type="entry name" value="GPCR_2_extracell_dom_sf"/>
</dbReference>
<dbReference type="PANTHER" id="PTHR43651:SF3">
    <property type="entry name" value="1,4-ALPHA-GLUCAN-BRANCHING ENZYME"/>
    <property type="match status" value="1"/>
</dbReference>
<dbReference type="GO" id="GO:0006508">
    <property type="term" value="P:proteolysis"/>
    <property type="evidence" value="ECO:0007669"/>
    <property type="project" value="UniProtKB-KW"/>
</dbReference>
<dbReference type="InterPro" id="IPR004193">
    <property type="entry name" value="Glyco_hydro_13_N"/>
</dbReference>
<dbReference type="GO" id="GO:0006412">
    <property type="term" value="P:translation"/>
    <property type="evidence" value="ECO:0007669"/>
    <property type="project" value="InterPro"/>
</dbReference>
<keyword evidence="12" id="KW-0378">Hydrolase</keyword>
<accession>A0A085MBH9</accession>
<evidence type="ECO:0000313" key="35">
    <source>
        <dbReference type="EMBL" id="KFD54575.1"/>
    </source>
</evidence>
<dbReference type="PROSITE" id="PS01144">
    <property type="entry name" value="RIBOSOMAL_L31E"/>
    <property type="match status" value="1"/>
</dbReference>
<comment type="function">
    <text evidence="28">Cytosolic metallopeptidase that catalyzes the removal of unsubstituted N-terminal hydrophobic amino acids from various peptides. The presence of Zn(2+) ions is essential for the peptidase activity, and the association with other cofactors can modulate the substrate spectificity of the enzyme. For instance, in the presence of Mn(2+), it displays a specific Cys-Gly hydrolyzing activity of Cys-Gly-S-conjugates. Involved in the metabolism of glutathione and in the degradation of glutathione S-conjugates, which may play a role in the control of the cell redox status.</text>
</comment>
<evidence type="ECO:0000256" key="12">
    <source>
        <dbReference type="ARBA" id="ARBA00022801"/>
    </source>
</evidence>
<dbReference type="PANTHER" id="PTHR43651">
    <property type="entry name" value="1,4-ALPHA-GLUCAN-BRANCHING ENZYME"/>
    <property type="match status" value="1"/>
</dbReference>
<dbReference type="Gene3D" id="2.60.40.1180">
    <property type="entry name" value="Golgi alpha-mannosidase II"/>
    <property type="match status" value="1"/>
</dbReference>
<dbReference type="Gene3D" id="3.40.220.10">
    <property type="entry name" value="Leucine Aminopeptidase, subunit E, domain 1"/>
    <property type="match status" value="1"/>
</dbReference>
<evidence type="ECO:0000256" key="10">
    <source>
        <dbReference type="ARBA" id="ARBA00022679"/>
    </source>
</evidence>
<evidence type="ECO:0000256" key="28">
    <source>
        <dbReference type="ARBA" id="ARBA00045966"/>
    </source>
</evidence>
<dbReference type="InterPro" id="IPR001879">
    <property type="entry name" value="GPCR_2_extracellular_dom"/>
</dbReference>
<evidence type="ECO:0000256" key="32">
    <source>
        <dbReference type="SAM" id="Phobius"/>
    </source>
</evidence>
<dbReference type="EC" id="2.4.1.18" evidence="6"/>
<dbReference type="Pfam" id="PF00002">
    <property type="entry name" value="7tm_2"/>
    <property type="match status" value="1"/>
</dbReference>
<evidence type="ECO:0000256" key="19">
    <source>
        <dbReference type="ARBA" id="ARBA00023274"/>
    </source>
</evidence>
<dbReference type="GO" id="GO:1990904">
    <property type="term" value="C:ribonucleoprotein complex"/>
    <property type="evidence" value="ECO:0007669"/>
    <property type="project" value="UniProtKB-KW"/>
</dbReference>
<dbReference type="Gene3D" id="4.10.1240.10">
    <property type="entry name" value="GPCR, family 2, extracellular hormone receptor domain"/>
    <property type="match status" value="1"/>
</dbReference>
<dbReference type="CDD" id="cd02854">
    <property type="entry name" value="E_set_GBE_euk_N"/>
    <property type="match status" value="1"/>
</dbReference>
<evidence type="ECO:0000256" key="18">
    <source>
        <dbReference type="ARBA" id="ARBA00023224"/>
    </source>
</evidence>
<dbReference type="GO" id="GO:0004930">
    <property type="term" value="F:G protein-coupled receptor activity"/>
    <property type="evidence" value="ECO:0007669"/>
    <property type="project" value="UniProtKB-KW"/>
</dbReference>
<dbReference type="FunFam" id="2.60.40.1180:FF:000003">
    <property type="entry name" value="1,4-alpha-glucan-branching enzyme, chloroplastic/amyloplastic"/>
    <property type="match status" value="1"/>
</dbReference>
<dbReference type="GO" id="GO:0005840">
    <property type="term" value="C:ribosome"/>
    <property type="evidence" value="ECO:0007669"/>
    <property type="project" value="UniProtKB-KW"/>
</dbReference>
<evidence type="ECO:0000256" key="25">
    <source>
        <dbReference type="ARBA" id="ARBA00031564"/>
    </source>
</evidence>
<dbReference type="InterPro" id="IPR017853">
    <property type="entry name" value="GH"/>
</dbReference>
<dbReference type="CDD" id="cd00463">
    <property type="entry name" value="Ribosomal_L31e"/>
    <property type="match status" value="1"/>
</dbReference>
<dbReference type="InterPro" id="IPR014756">
    <property type="entry name" value="Ig_E-set"/>
</dbReference>
<keyword evidence="19" id="KW-0687">Ribonucleoprotein</keyword>
<evidence type="ECO:0000256" key="23">
    <source>
        <dbReference type="ARBA" id="ARBA00030930"/>
    </source>
</evidence>
<dbReference type="InterPro" id="IPR011356">
    <property type="entry name" value="Leucine_aapep/pepB"/>
</dbReference>
<evidence type="ECO:0000256" key="24">
    <source>
        <dbReference type="ARBA" id="ARBA00030997"/>
    </source>
</evidence>
<feature type="transmembrane region" description="Helical" evidence="32">
    <location>
        <begin position="1553"/>
        <end position="1572"/>
    </location>
</feature>
<keyword evidence="10" id="KW-0808">Transferase</keyword>
<evidence type="ECO:0000256" key="22">
    <source>
        <dbReference type="ARBA" id="ARBA00029605"/>
    </source>
</evidence>
<evidence type="ECO:0000256" key="13">
    <source>
        <dbReference type="ARBA" id="ARBA00022980"/>
    </source>
</evidence>
<name>A0A085MBH9_9BILA</name>
<organism evidence="35 36">
    <name type="scientific">Trichuris suis</name>
    <name type="common">pig whipworm</name>
    <dbReference type="NCBI Taxonomy" id="68888"/>
    <lineage>
        <taxon>Eukaryota</taxon>
        <taxon>Metazoa</taxon>
        <taxon>Ecdysozoa</taxon>
        <taxon>Nematoda</taxon>
        <taxon>Enoplea</taxon>
        <taxon>Dorylaimia</taxon>
        <taxon>Trichinellida</taxon>
        <taxon>Trichuridae</taxon>
        <taxon>Trichuris</taxon>
    </lineage>
</organism>
<comment type="pathway">
    <text evidence="31">Glycan biosynthesis.</text>
</comment>
<evidence type="ECO:0000256" key="11">
    <source>
        <dbReference type="ARBA" id="ARBA00022692"/>
    </source>
</evidence>
<dbReference type="GO" id="GO:0005978">
    <property type="term" value="P:glycogen biosynthetic process"/>
    <property type="evidence" value="ECO:0007669"/>
    <property type="project" value="TreeGrafter"/>
</dbReference>
<dbReference type="Pfam" id="PF02789">
    <property type="entry name" value="Peptidase_M17_N"/>
    <property type="match status" value="1"/>
</dbReference>
<feature type="transmembrane region" description="Helical" evidence="32">
    <location>
        <begin position="1440"/>
        <end position="1460"/>
    </location>
</feature>
<dbReference type="SMART" id="SM01380">
    <property type="entry name" value="Ribosomal_L31e"/>
    <property type="match status" value="1"/>
</dbReference>
<dbReference type="GO" id="GO:0003844">
    <property type="term" value="F:1,4-alpha-glucan branching enzyme activity"/>
    <property type="evidence" value="ECO:0007669"/>
    <property type="project" value="UniProtKB-EC"/>
</dbReference>
<dbReference type="SUPFAM" id="SSF53187">
    <property type="entry name" value="Zn-dependent exopeptidases"/>
    <property type="match status" value="1"/>
</dbReference>
<keyword evidence="16 32" id="KW-0472">Membrane</keyword>
<dbReference type="SUPFAM" id="SSF81296">
    <property type="entry name" value="E set domains"/>
    <property type="match status" value="1"/>
</dbReference>
<feature type="domain" description="G-protein coupled receptors family 2 profile 1" evidence="33">
    <location>
        <begin position="1338"/>
        <end position="1413"/>
    </location>
</feature>
<dbReference type="CDD" id="cd00433">
    <property type="entry name" value="Peptidase_M17"/>
    <property type="match status" value="1"/>
</dbReference>
<keyword evidence="11 32" id="KW-0812">Transmembrane</keyword>
<dbReference type="FunFam" id="3.20.20.80:FF:000001">
    <property type="entry name" value="1,4-alpha-glucan branching enzyme"/>
    <property type="match status" value="1"/>
</dbReference>
<keyword evidence="9" id="KW-0645">Protease</keyword>
<feature type="domain" description="G-protein coupled receptors family 2 profile 2" evidence="34">
    <location>
        <begin position="1435"/>
        <end position="1562"/>
    </location>
</feature>
<evidence type="ECO:0000313" key="36">
    <source>
        <dbReference type="Proteomes" id="UP000030764"/>
    </source>
</evidence>
<evidence type="ECO:0000256" key="17">
    <source>
        <dbReference type="ARBA" id="ARBA00023170"/>
    </source>
</evidence>
<dbReference type="Proteomes" id="UP000030764">
    <property type="component" value="Unassembled WGS sequence"/>
</dbReference>
<dbReference type="PROSITE" id="PS50261">
    <property type="entry name" value="G_PROTEIN_RECEP_F2_4"/>
    <property type="match status" value="1"/>
</dbReference>
<evidence type="ECO:0000256" key="31">
    <source>
        <dbReference type="ARBA" id="ARBA00060592"/>
    </source>
</evidence>
<evidence type="ECO:0000256" key="5">
    <source>
        <dbReference type="ARBA" id="ARBA00010808"/>
    </source>
</evidence>
<dbReference type="InterPro" id="IPR000832">
    <property type="entry name" value="GPCR_2_secretin-like"/>
</dbReference>
<evidence type="ECO:0000256" key="27">
    <source>
        <dbReference type="ARBA" id="ARBA00035337"/>
    </source>
</evidence>
<keyword evidence="18" id="KW-0807">Transducer</keyword>
<keyword evidence="14 32" id="KW-1133">Transmembrane helix</keyword>
<dbReference type="InterPro" id="IPR017981">
    <property type="entry name" value="GPCR_2-like_7TM"/>
</dbReference>
<evidence type="ECO:0000256" key="29">
    <source>
        <dbReference type="ARBA" id="ARBA00047881"/>
    </source>
</evidence>
<dbReference type="InterPro" id="IPR000819">
    <property type="entry name" value="Peptidase_M17_C"/>
</dbReference>
<feature type="transmembrane region" description="Helical" evidence="32">
    <location>
        <begin position="1511"/>
        <end position="1532"/>
    </location>
</feature>
<dbReference type="InterPro" id="IPR006048">
    <property type="entry name" value="A-amylase/branching_C"/>
</dbReference>
<evidence type="ECO:0000256" key="26">
    <source>
        <dbReference type="ARBA" id="ARBA00035230"/>
    </source>
</evidence>
<keyword evidence="8" id="KW-0031">Aminopeptidase</keyword>
<evidence type="ECO:0000256" key="1">
    <source>
        <dbReference type="ARBA" id="ARBA00000826"/>
    </source>
</evidence>
<evidence type="ECO:0000256" key="14">
    <source>
        <dbReference type="ARBA" id="ARBA00022989"/>
    </source>
</evidence>
<evidence type="ECO:0000256" key="16">
    <source>
        <dbReference type="ARBA" id="ARBA00023136"/>
    </source>
</evidence>
<dbReference type="EMBL" id="KL363206">
    <property type="protein sequence ID" value="KFD54575.1"/>
    <property type="molecule type" value="Genomic_DNA"/>
</dbReference>
<dbReference type="SUPFAM" id="SSF51445">
    <property type="entry name" value="(Trans)glycosidases"/>
    <property type="match status" value="1"/>
</dbReference>
<dbReference type="GO" id="GO:0030145">
    <property type="term" value="F:manganese ion binding"/>
    <property type="evidence" value="ECO:0007669"/>
    <property type="project" value="InterPro"/>
</dbReference>
<comment type="catalytic activity">
    <reaction evidence="29">
        <text>S-benzyl-L-cysteinylglycine + H2O = S-benzyl-L-cysteine + glycine</text>
        <dbReference type="Rhea" id="RHEA:62568"/>
        <dbReference type="ChEBI" id="CHEBI:15377"/>
        <dbReference type="ChEBI" id="CHEBI:57305"/>
        <dbReference type="ChEBI" id="CHEBI:145802"/>
        <dbReference type="ChEBI" id="CHEBI:145803"/>
    </reaction>
    <physiologicalReaction direction="left-to-right" evidence="29">
        <dbReference type="Rhea" id="RHEA:62569"/>
    </physiologicalReaction>
</comment>
<comment type="catalytic activity">
    <reaction evidence="20">
        <text>an S-substituted L-cysteinylglycine + H2O = an S-substituted L-cysteine + glycine</text>
        <dbReference type="Rhea" id="RHEA:60444"/>
        <dbReference type="ChEBI" id="CHEBI:15377"/>
        <dbReference type="ChEBI" id="CHEBI:57305"/>
        <dbReference type="ChEBI" id="CHEBI:58717"/>
        <dbReference type="ChEBI" id="CHEBI:143103"/>
        <dbReference type="EC" id="3.4.13.23"/>
    </reaction>
    <physiologicalReaction direction="left-to-right" evidence="20">
        <dbReference type="Rhea" id="RHEA:60445"/>
    </physiologicalReaction>
</comment>
<evidence type="ECO:0000259" key="34">
    <source>
        <dbReference type="PROSITE" id="PS50261"/>
    </source>
</evidence>
<dbReference type="InterPro" id="IPR008283">
    <property type="entry name" value="Peptidase_M17_N"/>
</dbReference>
<dbReference type="GO" id="GO:0005737">
    <property type="term" value="C:cytoplasm"/>
    <property type="evidence" value="ECO:0007669"/>
    <property type="project" value="InterPro"/>
</dbReference>
<evidence type="ECO:0000256" key="20">
    <source>
        <dbReference type="ARBA" id="ARBA00023511"/>
    </source>
</evidence>
<feature type="transmembrane region" description="Helical" evidence="32">
    <location>
        <begin position="1472"/>
        <end position="1491"/>
    </location>
</feature>
<evidence type="ECO:0000256" key="4">
    <source>
        <dbReference type="ARBA" id="ARBA00009528"/>
    </source>
</evidence>
<dbReference type="FunFam" id="3.10.440.10:FF:000001">
    <property type="entry name" value="60S ribosomal protein L31"/>
    <property type="match status" value="1"/>
</dbReference>
<sequence length="1621" mass="184227">MPLRIGVVIGIFEPSKEGKAAEIGQLTAAGQRFNEKVAGKLLSLLNKSEELKEGKCRILYDVGESFNAVAVVCLGKSGEGYVNSEEIHQGRENVRKAVAAGVVALREVGMKEIHVDPCGYADAAAEGAFLSTFAFDELKSNVEDRKPVVDIRLYSEGKAADLESLWKRGYILASCQNLVRRLSDMPANLMTPVRFAELTKCTLKEFSNVEVVTHDNEWALEKKMGAFLSVGKGSDEPPVFLEIRLKAKKACRAPVCLVGKGVCFDRRSRSKPKRQNNKCTYFGPCKEAAQVTINGGISLKPSASMGLMRFDMTGAACVLGCIYALAILHSDLPFDVIGLMPMVENMPSGKANKPGDVVFAMNGKSIEIDNTDAEGRLILADALCYADTFEPSHVIDIATLTGAMKVALGYGVTGVFSNCDQLWKKMHEAGIQTGDRVWRMPLFKHYSECVKLESVDVSNTSKPAFAGAAGACTAAAFLKEFTECKSWMHVDIAGVTENKCGQPLFNSSMTGRPLRTLVQCIEHLPPELDNLFEVDGYLRNFEGEISRRYGIFQKTLMTIEEKEGGMERFTRGYDFYGIKITPGNGIFCREWAPCADALYLRGDFNNWDQYSYPYDRMDFGKWELYIPPNVDGTCPVKHGSTIKVVVVKDGHVYDKLSPWATYVCCPPQGNVYDQIFYNPPVKYHFKHPRPPKPRSLRIYEAHVGISSNEGKVASFSYFTENIIPRIVKQGYNAIQLMAIMEHAYYASFGYQVTSFYAPSSRYGTPEELKLLIDVAHSYGMIVLLDIIHSHACKNTADGLNQWDGTNGCYFHDNYRGFHDLWDSRLFNYTEMEVLRFLLSNLRWWIEKYHFDGFRFDGVTSMIYHSHGLGHGFSGDYHEYFGFNADTDSLVYLMLANHFLHQKYPDIITIAEEVSGMPGLCRPVSEGGQGFDYRLAMAIPDKWIALLKGMRDEDWNMGDLVFTLENRRYGEKNIAYAESHDQALVGDKTLSFWLMDKEMYDFMSTLSLLTPIIDRGIALHKMIRLITHCLGGEGWLNFIGNEFGHPEWLDFPREGNNSSYHYCKRQWNLVDDQLLRYKFLNEWDRAMNEAEETYHWLSSGPAYTSWKHESDKVIALERAGLLFIFNFHPTKSFPDYKVGVEQPGTYKMILNSDAPEFGGHDRLDPENLHTTFPHEYASRSNHLYVYAPSRTCFVLAANSRAGFKKRAPRAIKQIRKFARQQMRTEDVRIDTRLNKFIWSRGIRNVPFRVRVRLSRRRNEDEDSPHKMYTLVTYVHVDSFKSIMRENIHCKAMRFARMPSTMKEELLLAEELQFIPLRESFGRNKEAVKMKTIVAQEKERCRLMSANFTAMTSSCSPDFDGSMCWESNAGGDIVQMECPFEFCSTCTVEDRFVERECFANLSWAPPNYDRCVFIYTHNSSCIGKLCQPCPDSFRETFRMVTLWLSVISALLMVVSLIIFSMFKSLQCRRLTIHKHLVTAFIIRFFIFIVWIVLQRDQVFHGCTGLEPSKTDWICKLILAIIMYSTLASVFWMFLEGSYLVSRFTIMAMRSEEGHFVLYLLTGWGSSAKMLAALYKQQNDVAFNQPDVYSARTELPIPAHNTCSTGSEALGVKYDRVQENMVSD</sequence>
<dbReference type="InterPro" id="IPR020052">
    <property type="entry name" value="Ribosomal_eL31_CS"/>
</dbReference>
<evidence type="ECO:0000256" key="30">
    <source>
        <dbReference type="ARBA" id="ARBA00049107"/>
    </source>
</evidence>
<dbReference type="GO" id="GO:0003735">
    <property type="term" value="F:structural constituent of ribosome"/>
    <property type="evidence" value="ECO:0007669"/>
    <property type="project" value="InterPro"/>
</dbReference>
<dbReference type="InterPro" id="IPR006047">
    <property type="entry name" value="GH13_cat_dom"/>
</dbReference>
<evidence type="ECO:0000256" key="3">
    <source>
        <dbReference type="ARBA" id="ARBA00009000"/>
    </source>
</evidence>
<keyword evidence="17" id="KW-0675">Receptor</keyword>
<dbReference type="SUPFAM" id="SSF51011">
    <property type="entry name" value="Glycosyl hydrolase domain"/>
    <property type="match status" value="1"/>
</dbReference>
<dbReference type="SUPFAM" id="SSF52949">
    <property type="entry name" value="Macro domain-like"/>
    <property type="match status" value="1"/>
</dbReference>
<dbReference type="InterPro" id="IPR023621">
    <property type="entry name" value="Ribosomal_eL31_dom_sf"/>
</dbReference>
<dbReference type="Gene3D" id="3.20.20.80">
    <property type="entry name" value="Glycosidases"/>
    <property type="match status" value="1"/>
</dbReference>
<proteinExistence type="inferred from homology"/>
<dbReference type="EC" id="3.4.13.23" evidence="21"/>
<evidence type="ECO:0000256" key="9">
    <source>
        <dbReference type="ARBA" id="ARBA00022670"/>
    </source>
</evidence>
<evidence type="ECO:0000256" key="7">
    <source>
        <dbReference type="ARBA" id="ARBA00014190"/>
    </source>
</evidence>
<comment type="catalytic activity">
    <reaction evidence="1">
        <text>Transfers a segment of a (1-&gt;4)-alpha-D-glucan chain to a primary hydroxy group in a similar glucan chain.</text>
        <dbReference type="EC" id="2.4.1.18"/>
    </reaction>
</comment>
<dbReference type="SMART" id="SM00008">
    <property type="entry name" value="HormR"/>
    <property type="match status" value="1"/>
</dbReference>
<keyword evidence="36" id="KW-1185">Reference proteome</keyword>
<gene>
    <name evidence="35" type="ORF">M513_04520</name>
</gene>
<dbReference type="Pfam" id="PF02922">
    <property type="entry name" value="CBM_48"/>
    <property type="match status" value="1"/>
</dbReference>
<dbReference type="SUPFAM" id="SSF54575">
    <property type="entry name" value="Ribosomal protein L31e"/>
    <property type="match status" value="1"/>
</dbReference>
<comment type="catalytic activity">
    <reaction evidence="30">
        <text>L-cysteinylglycine + H2O = L-cysteine + glycine</text>
        <dbReference type="Rhea" id="RHEA:28783"/>
        <dbReference type="ChEBI" id="CHEBI:15377"/>
        <dbReference type="ChEBI" id="CHEBI:35235"/>
        <dbReference type="ChEBI" id="CHEBI:57305"/>
        <dbReference type="ChEBI" id="CHEBI:61694"/>
    </reaction>
    <physiologicalReaction direction="left-to-right" evidence="30">
        <dbReference type="Rhea" id="RHEA:28784"/>
    </physiologicalReaction>
</comment>
<dbReference type="GO" id="GO:0007166">
    <property type="term" value="P:cell surface receptor signaling pathway"/>
    <property type="evidence" value="ECO:0007669"/>
    <property type="project" value="InterPro"/>
</dbReference>
<evidence type="ECO:0000256" key="6">
    <source>
        <dbReference type="ARBA" id="ARBA00012541"/>
    </source>
</evidence>
<dbReference type="InterPro" id="IPR043472">
    <property type="entry name" value="Macro_dom-like"/>
</dbReference>
<dbReference type="InterPro" id="IPR013783">
    <property type="entry name" value="Ig-like_fold"/>
</dbReference>
<evidence type="ECO:0000256" key="15">
    <source>
        <dbReference type="ARBA" id="ARBA00023040"/>
    </source>
</evidence>
<dbReference type="Gene3D" id="3.40.630.10">
    <property type="entry name" value="Zn peptidases"/>
    <property type="match status" value="1"/>
</dbReference>
<evidence type="ECO:0000259" key="33">
    <source>
        <dbReference type="PROSITE" id="PS50227"/>
    </source>
</evidence>
<comment type="subcellular location">
    <subcellularLocation>
        <location evidence="2">Membrane</location>
        <topology evidence="2">Multi-pass membrane protein</topology>
    </subcellularLocation>
</comment>
<dbReference type="InterPro" id="IPR013780">
    <property type="entry name" value="Glyco_hydro_b"/>
</dbReference>
<dbReference type="Pfam" id="PF01198">
    <property type="entry name" value="Ribosomal_L31e"/>
    <property type="match status" value="1"/>
</dbReference>
<dbReference type="GO" id="GO:0070006">
    <property type="term" value="F:metalloaminopeptidase activity"/>
    <property type="evidence" value="ECO:0007669"/>
    <property type="project" value="InterPro"/>
</dbReference>
<evidence type="ECO:0000256" key="21">
    <source>
        <dbReference type="ARBA" id="ARBA00023625"/>
    </source>
</evidence>
<keyword evidence="15" id="KW-0297">G-protein coupled receptor</keyword>
<dbReference type="SUPFAM" id="SSF111418">
    <property type="entry name" value="Hormone receptor domain"/>
    <property type="match status" value="1"/>
</dbReference>
<dbReference type="Pfam" id="PF02806">
    <property type="entry name" value="Alpha-amylase_C"/>
    <property type="match status" value="1"/>
</dbReference>
<dbReference type="PROSITE" id="PS50227">
    <property type="entry name" value="G_PROTEIN_RECEP_F2_3"/>
    <property type="match status" value="1"/>
</dbReference>
<dbReference type="Pfam" id="PF00883">
    <property type="entry name" value="Peptidase_M17"/>
    <property type="match status" value="2"/>
</dbReference>
<dbReference type="GO" id="GO:0016020">
    <property type="term" value="C:membrane"/>
    <property type="evidence" value="ECO:0007669"/>
    <property type="project" value="UniProtKB-SubCell"/>
</dbReference>